<keyword evidence="6" id="KW-0804">Transcription</keyword>
<evidence type="ECO:0000256" key="8">
    <source>
        <dbReference type="SAM" id="Coils"/>
    </source>
</evidence>
<dbReference type="GO" id="GO:0043565">
    <property type="term" value="F:sequence-specific DNA binding"/>
    <property type="evidence" value="ECO:0007669"/>
    <property type="project" value="TreeGrafter"/>
</dbReference>
<evidence type="ECO:0000256" key="1">
    <source>
        <dbReference type="ARBA" id="ARBA00004123"/>
    </source>
</evidence>
<keyword evidence="14" id="KW-1185">Reference proteome</keyword>
<dbReference type="GO" id="GO:0080142">
    <property type="term" value="P:regulation of salicylic acid biosynthetic process"/>
    <property type="evidence" value="ECO:0007669"/>
    <property type="project" value="TreeGrafter"/>
</dbReference>
<keyword evidence="5" id="KW-0010">Activator</keyword>
<evidence type="ECO:0000256" key="3">
    <source>
        <dbReference type="ARBA" id="ARBA00023015"/>
    </source>
</evidence>
<accession>A0A0E0BTZ3</accession>
<evidence type="ECO:0000313" key="14">
    <source>
        <dbReference type="Proteomes" id="UP000026961"/>
    </source>
</evidence>
<comment type="subcellular location">
    <subcellularLocation>
        <location evidence="1">Nucleus</location>
    </subcellularLocation>
</comment>
<feature type="domain" description="Calmodulin binding protein C-terminal" evidence="12">
    <location>
        <begin position="372"/>
        <end position="429"/>
    </location>
</feature>
<feature type="domain" description="Calmodulin binding protein central" evidence="11">
    <location>
        <begin position="297"/>
        <end position="364"/>
    </location>
</feature>
<dbReference type="HOGENOM" id="CLU_015174_1_1_1"/>
<name>A0A0E0BTZ3_9ORYZ</name>
<dbReference type="InterPro" id="IPR046829">
    <property type="entry name" value="Calmod_bind_C"/>
</dbReference>
<dbReference type="STRING" id="40148.A0A0E0BTZ3"/>
<evidence type="ECO:0000256" key="5">
    <source>
        <dbReference type="ARBA" id="ARBA00023159"/>
    </source>
</evidence>
<sequence length="550" mass="61779">MEELMGAKKRELLLLERRGSEKRLRVTVPAAAVAAVGVGTAALASPATRMLRKIVLVLLFLLRMSERVTVVESISQIGRMVQRLHNVQGVIIKKLENIQGRMENMQERMEDISHEVKQLKHLHSNRHADQHPRLEPNTNVQLRFLDDLKTPVYTEKNITAESNEAIRIGIFEGDNMITDGPLSKVKVEIVVLRGDFSNDGRVSWTEEQFNNHIAQGRNGQGFVLGGDCGVWLKNGENRLGKIRFKEGSSRTRSRMFIIGARVSKSENTGVRVQEAVMKPVTVLDRRNEANEKRHPPMLDDEVFRLEEICKDGTYRKRLQKAKIFTVRDFLKAFYKNAKKLREEVLQMKKNTSSWDKMVGHARECCLRDQHELKAYQNEEGNVMLFFNCVHELVGAAFGCDYVIYDKFDPAQKTLVNELKGCAHAKLEDIPFNYVIKNGIPELIRTSSAATAGPSGPSNYAMPYQATGAAENLGPLVPQTEEQDSLGPPTNFYGSSECGCTGDDVADFDVLREYYAHAEMQTLPSYGSEAEQSLYGEPGPSNSAYPGSYPH</sequence>
<dbReference type="Pfam" id="PF20451">
    <property type="entry name" value="Calmod_bind_M"/>
    <property type="match status" value="1"/>
</dbReference>
<keyword evidence="8" id="KW-0175">Coiled coil</keyword>
<keyword evidence="4" id="KW-0238">DNA-binding</keyword>
<reference evidence="13" key="1">
    <citation type="submission" date="2015-04" db="UniProtKB">
        <authorList>
            <consortium name="EnsemblPlants"/>
        </authorList>
    </citation>
    <scope>IDENTIFICATION</scope>
</reference>
<comment type="similarity">
    <text evidence="2">Belongs to the plant ACBP60 protein family.</text>
</comment>
<evidence type="ECO:0000256" key="7">
    <source>
        <dbReference type="ARBA" id="ARBA00023242"/>
    </source>
</evidence>
<dbReference type="Proteomes" id="UP000026961">
    <property type="component" value="Chromosome 12"/>
</dbReference>
<dbReference type="PANTHER" id="PTHR31713">
    <property type="entry name" value="OS02G0177800 PROTEIN"/>
    <property type="match status" value="1"/>
</dbReference>
<dbReference type="AlphaFoldDB" id="A0A0E0BTZ3"/>
<protein>
    <recommendedName>
        <fullName evidence="15">Calmodulin-binding protein-like</fullName>
    </recommendedName>
</protein>
<keyword evidence="7" id="KW-0539">Nucleus</keyword>
<dbReference type="PANTHER" id="PTHR31713:SF10">
    <property type="entry name" value="EXPRESSED PROTEIN"/>
    <property type="match status" value="1"/>
</dbReference>
<dbReference type="GO" id="GO:0005634">
    <property type="term" value="C:nucleus"/>
    <property type="evidence" value="ECO:0007669"/>
    <property type="project" value="UniProtKB-SubCell"/>
</dbReference>
<dbReference type="InterPro" id="IPR012416">
    <property type="entry name" value="CBP60"/>
</dbReference>
<proteinExistence type="inferred from homology"/>
<organism evidence="13">
    <name type="scientific">Oryza glumipatula</name>
    <dbReference type="NCBI Taxonomy" id="40148"/>
    <lineage>
        <taxon>Eukaryota</taxon>
        <taxon>Viridiplantae</taxon>
        <taxon>Streptophyta</taxon>
        <taxon>Embryophyta</taxon>
        <taxon>Tracheophyta</taxon>
        <taxon>Spermatophyta</taxon>
        <taxon>Magnoliopsida</taxon>
        <taxon>Liliopsida</taxon>
        <taxon>Poales</taxon>
        <taxon>Poaceae</taxon>
        <taxon>BOP clade</taxon>
        <taxon>Oryzoideae</taxon>
        <taxon>Oryzeae</taxon>
        <taxon>Oryzinae</taxon>
        <taxon>Oryza</taxon>
    </lineage>
</organism>
<dbReference type="InterPro" id="IPR046830">
    <property type="entry name" value="Calmod_bind_M"/>
</dbReference>
<evidence type="ECO:0000256" key="9">
    <source>
        <dbReference type="SAM" id="MobiDB-lite"/>
    </source>
</evidence>
<evidence type="ECO:0000256" key="6">
    <source>
        <dbReference type="ARBA" id="ARBA00023163"/>
    </source>
</evidence>
<evidence type="ECO:0000259" key="11">
    <source>
        <dbReference type="Pfam" id="PF20451"/>
    </source>
</evidence>
<evidence type="ECO:0000259" key="10">
    <source>
        <dbReference type="Pfam" id="PF07887"/>
    </source>
</evidence>
<reference evidence="13" key="2">
    <citation type="submission" date="2018-05" db="EMBL/GenBank/DDBJ databases">
        <title>OgluRS3 (Oryza glumaepatula Reference Sequence Version 3).</title>
        <authorList>
            <person name="Zhang J."/>
            <person name="Kudrna D."/>
            <person name="Lee S."/>
            <person name="Talag J."/>
            <person name="Welchert J."/>
            <person name="Wing R.A."/>
        </authorList>
    </citation>
    <scope>NUCLEOTIDE SEQUENCE [LARGE SCALE GENOMIC DNA]</scope>
</reference>
<feature type="domain" description="Calmodulin binding protein-like N-terminal" evidence="10">
    <location>
        <begin position="140"/>
        <end position="284"/>
    </location>
</feature>
<evidence type="ECO:0000259" key="12">
    <source>
        <dbReference type="Pfam" id="PF20452"/>
    </source>
</evidence>
<dbReference type="GO" id="GO:0005516">
    <property type="term" value="F:calmodulin binding"/>
    <property type="evidence" value="ECO:0007669"/>
    <property type="project" value="InterPro"/>
</dbReference>
<dbReference type="GO" id="GO:0003700">
    <property type="term" value="F:DNA-binding transcription factor activity"/>
    <property type="evidence" value="ECO:0007669"/>
    <property type="project" value="TreeGrafter"/>
</dbReference>
<dbReference type="Pfam" id="PF07887">
    <property type="entry name" value="Calmodulin_bind"/>
    <property type="match status" value="1"/>
</dbReference>
<feature type="coiled-coil region" evidence="8">
    <location>
        <begin position="95"/>
        <end position="122"/>
    </location>
</feature>
<evidence type="ECO:0000256" key="4">
    <source>
        <dbReference type="ARBA" id="ARBA00023125"/>
    </source>
</evidence>
<dbReference type="InterPro" id="IPR046831">
    <property type="entry name" value="Calmodulin_bind_N"/>
</dbReference>
<dbReference type="EnsemblPlants" id="OGLUM12G17010.1">
    <property type="protein sequence ID" value="OGLUM12G17010.1"/>
    <property type="gene ID" value="OGLUM12G17010"/>
</dbReference>
<dbReference type="eggNOG" id="ENOG502QWE3">
    <property type="taxonomic scope" value="Eukaryota"/>
</dbReference>
<feature type="region of interest" description="Disordered" evidence="9">
    <location>
        <begin position="521"/>
        <end position="550"/>
    </location>
</feature>
<keyword evidence="3" id="KW-0805">Transcription regulation</keyword>
<evidence type="ECO:0000313" key="13">
    <source>
        <dbReference type="EnsemblPlants" id="OGLUM12G17010.1"/>
    </source>
</evidence>
<evidence type="ECO:0000256" key="2">
    <source>
        <dbReference type="ARBA" id="ARBA00007214"/>
    </source>
</evidence>
<evidence type="ECO:0008006" key="15">
    <source>
        <dbReference type="Google" id="ProtNLM"/>
    </source>
</evidence>
<dbReference type="Pfam" id="PF20452">
    <property type="entry name" value="Calmod_bind_C"/>
    <property type="match status" value="1"/>
</dbReference>
<dbReference type="Gramene" id="OGLUM12G17010.1">
    <property type="protein sequence ID" value="OGLUM12G17010.1"/>
    <property type="gene ID" value="OGLUM12G17010"/>
</dbReference>